<evidence type="ECO:0000259" key="4">
    <source>
        <dbReference type="PROSITE" id="PS50234"/>
    </source>
</evidence>
<dbReference type="SUPFAM" id="SSF48452">
    <property type="entry name" value="TPR-like"/>
    <property type="match status" value="1"/>
</dbReference>
<keyword evidence="1" id="KW-0802">TPR repeat</keyword>
<protein>
    <submittedName>
        <fullName evidence="5">VWA domain-containing protein</fullName>
    </submittedName>
</protein>
<evidence type="ECO:0000256" key="2">
    <source>
        <dbReference type="SAM" id="MobiDB-lite"/>
    </source>
</evidence>
<keyword evidence="3" id="KW-0812">Transmembrane</keyword>
<accession>A0A833CHR2</accession>
<feature type="compositionally biased region" description="Basic and acidic residues" evidence="2">
    <location>
        <begin position="463"/>
        <end position="479"/>
    </location>
</feature>
<dbReference type="PROSITE" id="PS50005">
    <property type="entry name" value="TPR"/>
    <property type="match status" value="1"/>
</dbReference>
<dbReference type="Pfam" id="PF00515">
    <property type="entry name" value="TPR_1"/>
    <property type="match status" value="1"/>
</dbReference>
<proteinExistence type="predicted"/>
<dbReference type="PROSITE" id="PS50293">
    <property type="entry name" value="TPR_REGION"/>
    <property type="match status" value="1"/>
</dbReference>
<evidence type="ECO:0000256" key="1">
    <source>
        <dbReference type="PROSITE-ProRule" id="PRU00339"/>
    </source>
</evidence>
<dbReference type="InterPro" id="IPR019734">
    <property type="entry name" value="TPR_rpt"/>
</dbReference>
<dbReference type="EMBL" id="WBWA01000033">
    <property type="protein sequence ID" value="KAB2662312.1"/>
    <property type="molecule type" value="Genomic_DNA"/>
</dbReference>
<dbReference type="PANTHER" id="PTHR22550">
    <property type="entry name" value="SPORE GERMINATION PROTEIN"/>
    <property type="match status" value="1"/>
</dbReference>
<dbReference type="PANTHER" id="PTHR22550:SF14">
    <property type="entry name" value="VWFA DOMAIN-CONTAINING PROTEIN"/>
    <property type="match status" value="1"/>
</dbReference>
<dbReference type="Gene3D" id="3.40.50.410">
    <property type="entry name" value="von Willebrand factor, type A domain"/>
    <property type="match status" value="1"/>
</dbReference>
<dbReference type="PROSITE" id="PS50234">
    <property type="entry name" value="VWFA"/>
    <property type="match status" value="1"/>
</dbReference>
<dbReference type="SUPFAM" id="SSF53300">
    <property type="entry name" value="vWA-like"/>
    <property type="match status" value="1"/>
</dbReference>
<dbReference type="Proteomes" id="UP000430843">
    <property type="component" value="Unassembled WGS sequence"/>
</dbReference>
<comment type="caution">
    <text evidence="5">The sequence shown here is derived from an EMBL/GenBank/DDBJ whole genome shotgun (WGS) entry which is preliminary data.</text>
</comment>
<dbReference type="RefSeq" id="WP_151678789.1">
    <property type="nucleotide sequence ID" value="NZ_WBWA01000033.1"/>
</dbReference>
<gene>
    <name evidence="5" type="ORF">F9K91_22755</name>
</gene>
<feature type="domain" description="VWFA" evidence="4">
    <location>
        <begin position="93"/>
        <end position="264"/>
    </location>
</feature>
<dbReference type="SMART" id="SM00028">
    <property type="entry name" value="TPR"/>
    <property type="match status" value="1"/>
</dbReference>
<feature type="repeat" description="TPR" evidence="1">
    <location>
        <begin position="401"/>
        <end position="434"/>
    </location>
</feature>
<evidence type="ECO:0000256" key="3">
    <source>
        <dbReference type="SAM" id="Phobius"/>
    </source>
</evidence>
<feature type="transmembrane region" description="Helical" evidence="3">
    <location>
        <begin position="6"/>
        <end position="27"/>
    </location>
</feature>
<keyword evidence="3" id="KW-0472">Membrane</keyword>
<dbReference type="SMART" id="SM00327">
    <property type="entry name" value="VWA"/>
    <property type="match status" value="1"/>
</dbReference>
<evidence type="ECO:0000313" key="6">
    <source>
        <dbReference type="Proteomes" id="UP000430843"/>
    </source>
</evidence>
<dbReference type="Gene3D" id="1.25.40.10">
    <property type="entry name" value="Tetratricopeptide repeat domain"/>
    <property type="match status" value="1"/>
</dbReference>
<dbReference type="InterPro" id="IPR050768">
    <property type="entry name" value="UPF0353/GerABKA_families"/>
</dbReference>
<evidence type="ECO:0000313" key="5">
    <source>
        <dbReference type="EMBL" id="KAB2662312.1"/>
    </source>
</evidence>
<organism evidence="5 6">
    <name type="scientific">Brucella tritici</name>
    <dbReference type="NCBI Taxonomy" id="94626"/>
    <lineage>
        <taxon>Bacteria</taxon>
        <taxon>Pseudomonadati</taxon>
        <taxon>Pseudomonadota</taxon>
        <taxon>Alphaproteobacteria</taxon>
        <taxon>Hyphomicrobiales</taxon>
        <taxon>Brucellaceae</taxon>
        <taxon>Brucella/Ochrobactrum group</taxon>
        <taxon>Brucella</taxon>
    </lineage>
</organism>
<dbReference type="InterPro" id="IPR011990">
    <property type="entry name" value="TPR-like_helical_dom_sf"/>
</dbReference>
<keyword evidence="3" id="KW-1133">Transmembrane helix</keyword>
<dbReference type="InterPro" id="IPR002035">
    <property type="entry name" value="VWF_A"/>
</dbReference>
<feature type="transmembrane region" description="Helical" evidence="3">
    <location>
        <begin position="61"/>
        <end position="80"/>
    </location>
</feature>
<sequence length="518" mass="56767">MISVFHFLRPAWLILLVLPLIMVWLAARSSNVKQKWKNMIAPHLLERLVIEGDTRRRFQPATLLALVMVVMILAIAGPSWDKETPPFVHDTASLVIAVDLSQTMDAIDISPSRLERAKLKIHDILASRAGARTAVIAYAGTAHLVLPLTDDADLIESYTDALSTGIMPRPGKDTGAALALASDLLKEDGSSGTILFLTDGVESSAIKTLDNELDNGVVVLVIGTENGGPIKTGDGGFLSSDGGTRLVTRLDTESLAQLRASNSIAVTTVTDDDADIRWITEQIKGNFAQQQSDKESRWRDGGWWFLIPAMLLFAFTFRRGWVVRLGSVVVAFHLIGNDSASAGSFEDMWLTPDQRGQIAVRNGDFSKAAGLFRDPMWRGVAEYRAGKYQEAINAFAIIDSPDSWYNQGNALMHLKKFEEAVTAYEKALKAKPESEDIQANLATAKRLLQAQQKEEQDQDEDPDLKPDSVQFDDKGKEGKDVEIAASETTSQMWIKNIAVSPAAMLARRFSIEAEGGVK</sequence>
<dbReference type="AlphaFoldDB" id="A0A833CHR2"/>
<name>A0A833CHR2_9HYPH</name>
<reference evidence="5 6" key="1">
    <citation type="submission" date="2019-09" db="EMBL/GenBank/DDBJ databases">
        <title>Taxonomic organization of the family Brucellaceae based on a phylogenomic approach.</title>
        <authorList>
            <person name="Leclercq S."/>
            <person name="Cloeckaert A."/>
            <person name="Zygmunt M.S."/>
        </authorList>
    </citation>
    <scope>NUCLEOTIDE SEQUENCE [LARGE SCALE GENOMIC DNA]</scope>
    <source>
        <strain evidence="5 6">LMG 18957</strain>
    </source>
</reference>
<dbReference type="Pfam" id="PF13519">
    <property type="entry name" value="VWA_2"/>
    <property type="match status" value="1"/>
</dbReference>
<feature type="region of interest" description="Disordered" evidence="2">
    <location>
        <begin position="451"/>
        <end position="479"/>
    </location>
</feature>
<dbReference type="InterPro" id="IPR036465">
    <property type="entry name" value="vWFA_dom_sf"/>
</dbReference>
<keyword evidence="6" id="KW-1185">Reference proteome</keyword>